<reference evidence="2 3" key="2">
    <citation type="journal article" date="2012" name="Open Biol.">
        <title>Characteristics of nucleosomes and linker DNA regions on the genome of the basidiomycete Mixia osmundae revealed by mono- and dinucleosome mapping.</title>
        <authorList>
            <person name="Nishida H."/>
            <person name="Kondo S."/>
            <person name="Matsumoto T."/>
            <person name="Suzuki Y."/>
            <person name="Yoshikawa H."/>
            <person name="Taylor T.D."/>
            <person name="Sugiyama J."/>
        </authorList>
    </citation>
    <scope>NUCLEOTIDE SEQUENCE [LARGE SCALE GENOMIC DNA]</scope>
    <source>
        <strain evidence="3">CBS 9802 / IAM 14324 / JCM 22182 / KY 12970</strain>
    </source>
</reference>
<dbReference type="AlphaFoldDB" id="G7DSB4"/>
<proteinExistence type="predicted"/>
<feature type="compositionally biased region" description="Low complexity" evidence="1">
    <location>
        <begin position="259"/>
        <end position="271"/>
    </location>
</feature>
<dbReference type="Proteomes" id="UP000009131">
    <property type="component" value="Unassembled WGS sequence"/>
</dbReference>
<comment type="caution">
    <text evidence="2">The sequence shown here is derived from an EMBL/GenBank/DDBJ whole genome shotgun (WGS) entry which is preliminary data.</text>
</comment>
<name>G7DSB4_MIXOS</name>
<evidence type="ECO:0000313" key="3">
    <source>
        <dbReference type="Proteomes" id="UP000009131"/>
    </source>
</evidence>
<dbReference type="EMBL" id="BABT02000005">
    <property type="protein sequence ID" value="GAA93474.1"/>
    <property type="molecule type" value="Genomic_DNA"/>
</dbReference>
<feature type="compositionally biased region" description="Low complexity" evidence="1">
    <location>
        <begin position="147"/>
        <end position="163"/>
    </location>
</feature>
<gene>
    <name evidence="2" type="primary">Mo00115</name>
    <name evidence="2" type="ORF">E5Q_00115</name>
</gene>
<sequence>MACPYLIVPCRALADQATEGAIAAEQGQGTLASCPHCLAGPAQVIILTLHQMPEGFKHYFTRLDKQLDRLREACIFQQSYMTDHLQYLKQIAIKQKATLLQVKPQLELARATKKHCEQLQAENEALRARLQQHEQVPVHMTPDLTRARPSSRAPQAASSHPAAMTMGSHDRLSLPHDPIRTAPPSSRSSAIVPFRPPEIHRSASLATTPSKRSRYTPAANPAHLHTSPSTRSTPRPSSVLRQPMPLRTTSALERFRYTSPRSMSRQSGSSAMPPPPLPFTRRGVN</sequence>
<reference evidence="2 3" key="1">
    <citation type="journal article" date="2011" name="J. Gen. Appl. Microbiol.">
        <title>Draft genome sequencing of the enigmatic basidiomycete Mixia osmundae.</title>
        <authorList>
            <person name="Nishida H."/>
            <person name="Nagatsuka Y."/>
            <person name="Sugiyama J."/>
        </authorList>
    </citation>
    <scope>NUCLEOTIDE SEQUENCE [LARGE SCALE GENOMIC DNA]</scope>
    <source>
        <strain evidence="3">CBS 9802 / IAM 14324 / JCM 22182 / KY 12970</strain>
    </source>
</reference>
<dbReference type="InParanoid" id="G7DSB4"/>
<feature type="compositionally biased region" description="Basic and acidic residues" evidence="1">
    <location>
        <begin position="168"/>
        <end position="179"/>
    </location>
</feature>
<feature type="compositionally biased region" description="Low complexity" evidence="1">
    <location>
        <begin position="226"/>
        <end position="238"/>
    </location>
</feature>
<evidence type="ECO:0000313" key="2">
    <source>
        <dbReference type="EMBL" id="GAA93474.1"/>
    </source>
</evidence>
<organism evidence="2 3">
    <name type="scientific">Mixia osmundae (strain CBS 9802 / IAM 14324 / JCM 22182 / KY 12970)</name>
    <dbReference type="NCBI Taxonomy" id="764103"/>
    <lineage>
        <taxon>Eukaryota</taxon>
        <taxon>Fungi</taxon>
        <taxon>Dikarya</taxon>
        <taxon>Basidiomycota</taxon>
        <taxon>Pucciniomycotina</taxon>
        <taxon>Mixiomycetes</taxon>
        <taxon>Mixiales</taxon>
        <taxon>Mixiaceae</taxon>
        <taxon>Mixia</taxon>
    </lineage>
</organism>
<protein>
    <submittedName>
        <fullName evidence="2">Uncharacterized protein</fullName>
    </submittedName>
</protein>
<dbReference type="RefSeq" id="XP_014569511.1">
    <property type="nucleotide sequence ID" value="XM_014714025.1"/>
</dbReference>
<feature type="region of interest" description="Disordered" evidence="1">
    <location>
        <begin position="133"/>
        <end position="285"/>
    </location>
</feature>
<evidence type="ECO:0000256" key="1">
    <source>
        <dbReference type="SAM" id="MobiDB-lite"/>
    </source>
</evidence>
<keyword evidence="3" id="KW-1185">Reference proteome</keyword>
<dbReference type="HOGENOM" id="CLU_976897_0_0_1"/>
<accession>G7DSB4</accession>